<dbReference type="RefSeq" id="WP_151754936.1">
    <property type="nucleotide sequence ID" value="NZ_BKZW01000001.1"/>
</dbReference>
<keyword evidence="2" id="KW-1185">Reference proteome</keyword>
<evidence type="ECO:0000313" key="2">
    <source>
        <dbReference type="Proteomes" id="UP000326912"/>
    </source>
</evidence>
<evidence type="ECO:0000313" key="1">
    <source>
        <dbReference type="EMBL" id="GER86875.1"/>
    </source>
</evidence>
<reference evidence="1 2" key="1">
    <citation type="submission" date="2019-10" db="EMBL/GenBank/DDBJ databases">
        <title>Dictyobacter vulcani sp. nov., within the class Ktedonobacteria, isolated from soil of volcanic Mt. Zao.</title>
        <authorList>
            <person name="Zheng Y."/>
            <person name="Wang C.M."/>
            <person name="Sakai Y."/>
            <person name="Abe K."/>
            <person name="Yokota A."/>
            <person name="Yabe S."/>
        </authorList>
    </citation>
    <scope>NUCLEOTIDE SEQUENCE [LARGE SCALE GENOMIC DNA]</scope>
    <source>
        <strain evidence="1 2">W12</strain>
    </source>
</reference>
<comment type="caution">
    <text evidence="1">The sequence shown here is derived from an EMBL/GenBank/DDBJ whole genome shotgun (WGS) entry which is preliminary data.</text>
</comment>
<accession>A0A5J4KH26</accession>
<gene>
    <name evidence="1" type="ORF">KDW_10370</name>
</gene>
<dbReference type="EMBL" id="BKZW01000001">
    <property type="protein sequence ID" value="GER86875.1"/>
    <property type="molecule type" value="Genomic_DNA"/>
</dbReference>
<name>A0A5J4KH26_9CHLR</name>
<dbReference type="Proteomes" id="UP000326912">
    <property type="component" value="Unassembled WGS sequence"/>
</dbReference>
<proteinExistence type="predicted"/>
<protein>
    <submittedName>
        <fullName evidence="1">Uncharacterized protein</fullName>
    </submittedName>
</protein>
<sequence>MITYDVALWRFWPSSEFPITDDIEASSPLLAALALMQRYRLKHVARVAVAAPDGVITRWADGLSLILEEATEEQEVQ</sequence>
<dbReference type="AlphaFoldDB" id="A0A5J4KH26"/>
<organism evidence="1 2">
    <name type="scientific">Dictyobacter vulcani</name>
    <dbReference type="NCBI Taxonomy" id="2607529"/>
    <lineage>
        <taxon>Bacteria</taxon>
        <taxon>Bacillati</taxon>
        <taxon>Chloroflexota</taxon>
        <taxon>Ktedonobacteria</taxon>
        <taxon>Ktedonobacterales</taxon>
        <taxon>Dictyobacteraceae</taxon>
        <taxon>Dictyobacter</taxon>
    </lineage>
</organism>